<dbReference type="CDD" id="cd00090">
    <property type="entry name" value="HTH_ARSR"/>
    <property type="match status" value="1"/>
</dbReference>
<dbReference type="Gene3D" id="1.10.10.10">
    <property type="entry name" value="Winged helix-like DNA-binding domain superfamily/Winged helix DNA-binding domain"/>
    <property type="match status" value="1"/>
</dbReference>
<dbReference type="GO" id="GO:0003700">
    <property type="term" value="F:DNA-binding transcription factor activity"/>
    <property type="evidence" value="ECO:0007669"/>
    <property type="project" value="InterPro"/>
</dbReference>
<dbReference type="InterPro" id="IPR001845">
    <property type="entry name" value="HTH_ArsR_DNA-bd_dom"/>
</dbReference>
<dbReference type="AlphaFoldDB" id="A0A7D5QI88"/>
<dbReference type="OrthoDB" id="290446at2157"/>
<reference evidence="2 3" key="1">
    <citation type="submission" date="2020-06" db="EMBL/GenBank/DDBJ databases">
        <title>NJ-3-1, isolated from saline soil.</title>
        <authorList>
            <person name="Cui H.L."/>
            <person name="Shi X."/>
        </authorList>
    </citation>
    <scope>NUCLEOTIDE SEQUENCE [LARGE SCALE GENOMIC DNA]</scope>
    <source>
        <strain evidence="2 3">NJ-3-1</strain>
    </source>
</reference>
<feature type="domain" description="HTH arsR-type" evidence="1">
    <location>
        <begin position="12"/>
        <end position="84"/>
    </location>
</feature>
<protein>
    <submittedName>
        <fullName evidence="2">Winged helix-turn-helix transcriptional regulator</fullName>
    </submittedName>
</protein>
<dbReference type="KEGG" id="halu:HUG12_01445"/>
<dbReference type="InterPro" id="IPR036390">
    <property type="entry name" value="WH_DNA-bd_sf"/>
</dbReference>
<dbReference type="GeneID" id="56036082"/>
<dbReference type="SMART" id="SM00418">
    <property type="entry name" value="HTH_ARSR"/>
    <property type="match status" value="1"/>
</dbReference>
<proteinExistence type="predicted"/>
<evidence type="ECO:0000313" key="3">
    <source>
        <dbReference type="Proteomes" id="UP000509626"/>
    </source>
</evidence>
<dbReference type="SUPFAM" id="SSF46785">
    <property type="entry name" value="Winged helix' DNA-binding domain"/>
    <property type="match status" value="1"/>
</dbReference>
<name>A0A7D5QI88_9EURY</name>
<evidence type="ECO:0000313" key="2">
    <source>
        <dbReference type="EMBL" id="QLG60485.1"/>
    </source>
</evidence>
<dbReference type="InterPro" id="IPR011991">
    <property type="entry name" value="ArsR-like_HTH"/>
</dbReference>
<dbReference type="Pfam" id="PF12840">
    <property type="entry name" value="HTH_20"/>
    <property type="match status" value="1"/>
</dbReference>
<dbReference type="EMBL" id="CP058579">
    <property type="protein sequence ID" value="QLG60485.1"/>
    <property type="molecule type" value="Genomic_DNA"/>
</dbReference>
<accession>A0A7D5QI88</accession>
<organism evidence="2 3">
    <name type="scientific">Halorarum salinum</name>
    <dbReference type="NCBI Taxonomy" id="2743089"/>
    <lineage>
        <taxon>Archaea</taxon>
        <taxon>Methanobacteriati</taxon>
        <taxon>Methanobacteriota</taxon>
        <taxon>Stenosarchaea group</taxon>
        <taxon>Halobacteria</taxon>
        <taxon>Halobacteriales</taxon>
        <taxon>Haloferacaceae</taxon>
        <taxon>Halorarum</taxon>
    </lineage>
</organism>
<gene>
    <name evidence="2" type="ORF">HUG12_01445</name>
</gene>
<evidence type="ECO:0000259" key="1">
    <source>
        <dbReference type="SMART" id="SM00418"/>
    </source>
</evidence>
<keyword evidence="3" id="KW-1185">Reference proteome</keyword>
<sequence length="121" mass="13652">MTGGDESVDDEEFFALLDDPYARAILVEIRDGPRSADDLTEVVGASPSTVYRRIERLRDQGLVEGEHRLDPDGHHHEVYTARLERVTVELTATGFEIDVDRTTTADAADRFTNLYEELSNR</sequence>
<dbReference type="InterPro" id="IPR036388">
    <property type="entry name" value="WH-like_DNA-bd_sf"/>
</dbReference>
<dbReference type="RefSeq" id="WP_179267071.1">
    <property type="nucleotide sequence ID" value="NZ_CP058579.1"/>
</dbReference>
<dbReference type="Proteomes" id="UP000509626">
    <property type="component" value="Chromosome"/>
</dbReference>